<dbReference type="PANTHER" id="PTHR43105:SF14">
    <property type="entry name" value="FORMATE DEHYDROGENASE H"/>
    <property type="match status" value="1"/>
</dbReference>
<dbReference type="RefSeq" id="WP_068417651.1">
    <property type="nucleotide sequence ID" value="NZ_LRDB01000050.1"/>
</dbReference>
<dbReference type="Gene3D" id="2.40.40.20">
    <property type="match status" value="1"/>
</dbReference>
<dbReference type="Pfam" id="PF00384">
    <property type="entry name" value="Molybdopterin"/>
    <property type="match status" value="1"/>
</dbReference>
<dbReference type="InterPro" id="IPR009010">
    <property type="entry name" value="Asp_de-COase-like_dom_sf"/>
</dbReference>
<evidence type="ECO:0000313" key="13">
    <source>
        <dbReference type="Proteomes" id="UP000075615"/>
    </source>
</evidence>
<dbReference type="InterPro" id="IPR006656">
    <property type="entry name" value="Mopterin_OxRdtase"/>
</dbReference>
<dbReference type="SUPFAM" id="SSF50692">
    <property type="entry name" value="ADC-like"/>
    <property type="match status" value="1"/>
</dbReference>
<dbReference type="Gene3D" id="2.20.25.90">
    <property type="entry name" value="ADC-like domains"/>
    <property type="match status" value="1"/>
</dbReference>
<dbReference type="GO" id="GO:0015942">
    <property type="term" value="P:formate metabolic process"/>
    <property type="evidence" value="ECO:0007669"/>
    <property type="project" value="InterPro"/>
</dbReference>
<dbReference type="InterPro" id="IPR041924">
    <property type="entry name" value="Formate_Dh-H_N"/>
</dbReference>
<evidence type="ECO:0000256" key="5">
    <source>
        <dbReference type="ARBA" id="ARBA00023002"/>
    </source>
</evidence>
<dbReference type="GO" id="GO:0008863">
    <property type="term" value="F:formate dehydrogenase (NAD+) activity"/>
    <property type="evidence" value="ECO:0007669"/>
    <property type="project" value="InterPro"/>
</dbReference>
<dbReference type="InterPro" id="IPR006657">
    <property type="entry name" value="MoPterin_dinucl-bd_dom"/>
</dbReference>
<feature type="domain" description="4Fe-4S Mo/W bis-MGD-type" evidence="11">
    <location>
        <begin position="230"/>
        <end position="286"/>
    </location>
</feature>
<evidence type="ECO:0000259" key="10">
    <source>
        <dbReference type="PROSITE" id="PS51379"/>
    </source>
</evidence>
<dbReference type="GO" id="GO:0046872">
    <property type="term" value="F:metal ion binding"/>
    <property type="evidence" value="ECO:0007669"/>
    <property type="project" value="UniProtKB-KW"/>
</dbReference>
<dbReference type="CDD" id="cd02753">
    <property type="entry name" value="MopB_Formate-Dh-H"/>
    <property type="match status" value="1"/>
</dbReference>
<dbReference type="GO" id="GO:0016020">
    <property type="term" value="C:membrane"/>
    <property type="evidence" value="ECO:0007669"/>
    <property type="project" value="InterPro"/>
</dbReference>
<dbReference type="STRING" id="296218.AWN68_09435"/>
<organism evidence="12 13">
    <name type="scientific">Roseivirga echinicomitans</name>
    <dbReference type="NCBI Taxonomy" id="296218"/>
    <lineage>
        <taxon>Bacteria</taxon>
        <taxon>Pseudomonadati</taxon>
        <taxon>Bacteroidota</taxon>
        <taxon>Cytophagia</taxon>
        <taxon>Cytophagales</taxon>
        <taxon>Roseivirgaceae</taxon>
        <taxon>Roseivirga</taxon>
    </lineage>
</organism>
<evidence type="ECO:0000256" key="3">
    <source>
        <dbReference type="ARBA" id="ARBA00022723"/>
    </source>
</evidence>
<accession>A0A150X2G2</accession>
<dbReference type="SUPFAM" id="SSF54862">
    <property type="entry name" value="4Fe-4S ferredoxins"/>
    <property type="match status" value="1"/>
</dbReference>
<keyword evidence="7" id="KW-0411">Iron-sulfur</keyword>
<evidence type="ECO:0000256" key="8">
    <source>
        <dbReference type="ARBA" id="ARBA00034078"/>
    </source>
</evidence>
<protein>
    <submittedName>
        <fullName evidence="12">Formate dehydrogenase</fullName>
    </submittedName>
</protein>
<dbReference type="PROSITE" id="PS51085">
    <property type="entry name" value="2FE2S_FER_2"/>
    <property type="match status" value="1"/>
</dbReference>
<dbReference type="GO" id="GO:0003954">
    <property type="term" value="F:NADH dehydrogenase activity"/>
    <property type="evidence" value="ECO:0007669"/>
    <property type="project" value="TreeGrafter"/>
</dbReference>
<evidence type="ECO:0000256" key="1">
    <source>
        <dbReference type="ARBA" id="ARBA00007023"/>
    </source>
</evidence>
<dbReference type="Proteomes" id="UP000075615">
    <property type="component" value="Unassembled WGS sequence"/>
</dbReference>
<dbReference type="Pfam" id="PF12838">
    <property type="entry name" value="Fer4_7"/>
    <property type="match status" value="1"/>
</dbReference>
<dbReference type="SMART" id="SM00926">
    <property type="entry name" value="Molybdop_Fe4S4"/>
    <property type="match status" value="1"/>
</dbReference>
<dbReference type="PROSITE" id="PS00932">
    <property type="entry name" value="MOLYBDOPTERIN_PROK_3"/>
    <property type="match status" value="1"/>
</dbReference>
<evidence type="ECO:0000259" key="9">
    <source>
        <dbReference type="PROSITE" id="PS51085"/>
    </source>
</evidence>
<dbReference type="InterPro" id="IPR000283">
    <property type="entry name" value="NADH_UbQ_OxRdtase_75kDa_su_CS"/>
</dbReference>
<dbReference type="InterPro" id="IPR036010">
    <property type="entry name" value="2Fe-2S_ferredoxin-like_sf"/>
</dbReference>
<reference evidence="12 13" key="1">
    <citation type="submission" date="2016-01" db="EMBL/GenBank/DDBJ databases">
        <title>Genome sequencing of Roseivirga echinicomitans KMM 6058.</title>
        <authorList>
            <person name="Selvaratnam C."/>
            <person name="Thevarajoo S."/>
            <person name="Goh K.M."/>
            <person name="Ee R."/>
            <person name="Chan K.-G."/>
            <person name="Chong C.S."/>
        </authorList>
    </citation>
    <scope>NUCLEOTIDE SEQUENCE [LARGE SCALE GENOMIC DNA]</scope>
    <source>
        <strain evidence="12 13">KMM 6058</strain>
    </source>
</reference>
<dbReference type="PROSITE" id="PS00490">
    <property type="entry name" value="MOLYBDOPTERIN_PROK_2"/>
    <property type="match status" value="1"/>
</dbReference>
<dbReference type="GO" id="GO:0008137">
    <property type="term" value="F:NADH dehydrogenase (ubiquinone) activity"/>
    <property type="evidence" value="ECO:0007669"/>
    <property type="project" value="InterPro"/>
</dbReference>
<dbReference type="Pfam" id="PF13510">
    <property type="entry name" value="Fer2_4"/>
    <property type="match status" value="1"/>
</dbReference>
<dbReference type="OrthoDB" id="9792592at2"/>
<comment type="cofactor">
    <cofactor evidence="8">
        <name>[2Fe-2S] cluster</name>
        <dbReference type="ChEBI" id="CHEBI:190135"/>
    </cofactor>
</comment>
<dbReference type="InterPro" id="IPR001041">
    <property type="entry name" value="2Fe-2S_ferredoxin-type"/>
</dbReference>
<dbReference type="PIRSF" id="PIRSF036643">
    <property type="entry name" value="FDH_alpha"/>
    <property type="match status" value="1"/>
</dbReference>
<dbReference type="NCBIfam" id="TIGR01591">
    <property type="entry name" value="Fdh-alpha"/>
    <property type="match status" value="1"/>
</dbReference>
<dbReference type="PROSITE" id="PS51669">
    <property type="entry name" value="4FE4S_MOW_BIS_MGD"/>
    <property type="match status" value="1"/>
</dbReference>
<dbReference type="Pfam" id="PF01568">
    <property type="entry name" value="Molydop_binding"/>
    <property type="match status" value="1"/>
</dbReference>
<feature type="domain" description="2Fe-2S ferredoxin-type" evidence="9">
    <location>
        <begin position="5"/>
        <end position="88"/>
    </location>
</feature>
<keyword evidence="3" id="KW-0479">Metal-binding</keyword>
<dbReference type="PROSITE" id="PS51379">
    <property type="entry name" value="4FE4S_FER_2"/>
    <property type="match status" value="1"/>
</dbReference>
<dbReference type="PROSITE" id="PS00198">
    <property type="entry name" value="4FE4S_FER_1"/>
    <property type="match status" value="1"/>
</dbReference>
<comment type="caution">
    <text evidence="12">The sequence shown here is derived from an EMBL/GenBank/DDBJ whole genome shotgun (WGS) entry which is preliminary data.</text>
</comment>
<dbReference type="InterPro" id="IPR050123">
    <property type="entry name" value="Prok_molybdopt-oxidoreductase"/>
</dbReference>
<keyword evidence="2" id="KW-0004">4Fe-4S</keyword>
<dbReference type="GO" id="GO:0042773">
    <property type="term" value="P:ATP synthesis coupled electron transport"/>
    <property type="evidence" value="ECO:0007669"/>
    <property type="project" value="InterPro"/>
</dbReference>
<dbReference type="GO" id="GO:0051539">
    <property type="term" value="F:4 iron, 4 sulfur cluster binding"/>
    <property type="evidence" value="ECO:0007669"/>
    <property type="project" value="UniProtKB-KW"/>
</dbReference>
<keyword evidence="5" id="KW-0560">Oxidoreductase</keyword>
<keyword evidence="4" id="KW-0677">Repeat</keyword>
<dbReference type="Gene3D" id="3.40.50.740">
    <property type="match status" value="1"/>
</dbReference>
<evidence type="ECO:0000313" key="12">
    <source>
        <dbReference type="EMBL" id="KYG72911.1"/>
    </source>
</evidence>
<evidence type="ECO:0000256" key="6">
    <source>
        <dbReference type="ARBA" id="ARBA00023004"/>
    </source>
</evidence>
<dbReference type="Gene3D" id="3.10.20.740">
    <property type="match status" value="1"/>
</dbReference>
<evidence type="ECO:0000256" key="4">
    <source>
        <dbReference type="ARBA" id="ARBA00022737"/>
    </source>
</evidence>
<dbReference type="InterPro" id="IPR006963">
    <property type="entry name" value="Mopterin_OxRdtase_4Fe-4S_dom"/>
</dbReference>
<dbReference type="FunFam" id="3.30.70.20:FF:000035">
    <property type="entry name" value="Iron hydrogenase 1"/>
    <property type="match status" value="1"/>
</dbReference>
<keyword evidence="6" id="KW-0408">Iron</keyword>
<dbReference type="Pfam" id="PF04879">
    <property type="entry name" value="Molybdop_Fe4S4"/>
    <property type="match status" value="1"/>
</dbReference>
<evidence type="ECO:0000259" key="11">
    <source>
        <dbReference type="PROSITE" id="PS51669"/>
    </source>
</evidence>
<evidence type="ECO:0000256" key="7">
    <source>
        <dbReference type="ARBA" id="ARBA00023014"/>
    </source>
</evidence>
<dbReference type="InterPro" id="IPR006655">
    <property type="entry name" value="Mopterin_OxRdtase_prok_CS"/>
</dbReference>
<gene>
    <name evidence="12" type="ORF">AWN68_09435</name>
</gene>
<name>A0A150X2G2_9BACT</name>
<dbReference type="SUPFAM" id="SSF54292">
    <property type="entry name" value="2Fe-2S ferredoxin-like"/>
    <property type="match status" value="1"/>
</dbReference>
<keyword evidence="13" id="KW-1185">Reference proteome</keyword>
<feature type="domain" description="4Fe-4S ferredoxin-type" evidence="10">
    <location>
        <begin position="194"/>
        <end position="224"/>
    </location>
</feature>
<dbReference type="SUPFAM" id="SSF53706">
    <property type="entry name" value="Formate dehydrogenase/DMSO reductase, domains 1-3"/>
    <property type="match status" value="1"/>
</dbReference>
<dbReference type="InterPro" id="IPR006478">
    <property type="entry name" value="Formate_DH_asu"/>
</dbReference>
<evidence type="ECO:0000256" key="2">
    <source>
        <dbReference type="ARBA" id="ARBA00022485"/>
    </source>
</evidence>
<dbReference type="InterPro" id="IPR017900">
    <property type="entry name" value="4Fe4S_Fe_S_CS"/>
</dbReference>
<comment type="similarity">
    <text evidence="1">In the C-terminal section; belongs to the prokaryotic molybdopterin-containing oxidoreductase family.</text>
</comment>
<proteinExistence type="inferred from homology"/>
<sequence length="930" mass="102847">MSDSKNIAYINNEPFPFESGETILSLLRRNFGPNPVPTLCDAPNLDPFGSCRVCSVEVGREQNGPTRVQASCHTPVMEGSYIYTHTEKMERLRKNIVELVLTDYPKEKFETDNPKNNELKRVAYDVGIKMEQVRYAPGRNHLDRTTDTSHPYMRANLSACINCFRCVRACDEVQGEMVLTMEGRGFDSKIVMGMNEGFMESDCVSCGACSQACPTGAISDVFDSKTNEPEEVTRTVCTYCGVGCNLDVATASGEILSITAPYDAEVNQGHTCLKGRYAFKFYDHPERLRSPMVRKNGVLENVSWDEAYSYIVDRITNIREEHGPDSIAGISSARCTNEENYLMQKFIRAVVGTNNIDCCARVCHSPTALGMQRSFGTGAATNSVIDIKYTDCMMVIGANPTAAHPVTGAKMKQAAMKGTKLIVIDPREIELAKYADHFLQLRPGTNVALLNMMLYYIIDEGLADLAFIENRTEGYDDFVANIKKLDINAMEAITGVNREEVRAAAITYASAPNAMSFHGLGVTEHSQGTFTVQQIADLAMITGNIGRRGVGVNPLRGQNNVQGAADMGAQPHQGAGYMDVTKPEMNRLYMDFYKTDKIPSHIGYKIPEMFDAAIAGDLKVMWIIGEDVVQTDPNTNKVKKALTSLDLFIVQELFMTETAMLADVVLPGASFLEKSGTFTNGERRVQRVNKVVEPIPGTKADGQIIVDVMQRMGYDQADYAPDTMLEEISQIVPFFKGITWEELAKNGKQWPVPEDGSSTEIIHIDSFKRGKGLFTYFDWRESEEIVEHGAEYPYIITTNRELEHYNCGAMTRRTGNGEILKEDVLLINAKDAADNGIADGDMVCVTSARGKVDIKARITAEVKPGVMSTTFHFPEIMVNLITSDVHDSEAKCPEYKVVAVKIRKSKGVNKLMKAAQSAGMEAAPLDKRKD</sequence>
<dbReference type="AlphaFoldDB" id="A0A150X2G2"/>
<dbReference type="EMBL" id="LRDB01000050">
    <property type="protein sequence ID" value="KYG72911.1"/>
    <property type="molecule type" value="Genomic_DNA"/>
</dbReference>
<dbReference type="PROSITE" id="PS00641">
    <property type="entry name" value="COMPLEX1_75K_1"/>
    <property type="match status" value="1"/>
</dbReference>
<dbReference type="GO" id="GO:0043546">
    <property type="term" value="F:molybdopterin cofactor binding"/>
    <property type="evidence" value="ECO:0007669"/>
    <property type="project" value="InterPro"/>
</dbReference>
<dbReference type="InterPro" id="IPR017896">
    <property type="entry name" value="4Fe4S_Fe-S-bd"/>
</dbReference>
<dbReference type="Gene3D" id="3.30.70.20">
    <property type="match status" value="1"/>
</dbReference>
<dbReference type="Gene3D" id="3.40.228.10">
    <property type="entry name" value="Dimethylsulfoxide Reductase, domain 2"/>
    <property type="match status" value="1"/>
</dbReference>
<dbReference type="PANTHER" id="PTHR43105">
    <property type="entry name" value="RESPIRATORY NITRATE REDUCTASE"/>
    <property type="match status" value="1"/>
</dbReference>